<reference evidence="3 4" key="1">
    <citation type="submission" date="2017-10" db="EMBL/GenBank/DDBJ databases">
        <title>Sequencing the genomes of 1000 actinobacteria strains.</title>
        <authorList>
            <person name="Klenk H.-P."/>
        </authorList>
    </citation>
    <scope>NUCLEOTIDE SEQUENCE [LARGE SCALE GENOMIC DNA]</scope>
    <source>
        <strain evidence="3 4">DSM 15597</strain>
    </source>
</reference>
<evidence type="ECO:0000313" key="3">
    <source>
        <dbReference type="EMBL" id="PFG17421.1"/>
    </source>
</evidence>
<dbReference type="GO" id="GO:0015562">
    <property type="term" value="F:efflux transmembrane transporter activity"/>
    <property type="evidence" value="ECO:0007669"/>
    <property type="project" value="TreeGrafter"/>
</dbReference>
<keyword evidence="4" id="KW-1185">Reference proteome</keyword>
<dbReference type="Pfam" id="PF25989">
    <property type="entry name" value="YknX_C"/>
    <property type="match status" value="1"/>
</dbReference>
<feature type="domain" description="YknX-like C-terminal permuted SH3-like" evidence="2">
    <location>
        <begin position="348"/>
        <end position="416"/>
    </location>
</feature>
<accession>A0A2A9CTE6</accession>
<proteinExistence type="inferred from homology"/>
<dbReference type="EMBL" id="PDJC01000001">
    <property type="protein sequence ID" value="PFG17421.1"/>
    <property type="molecule type" value="Genomic_DNA"/>
</dbReference>
<dbReference type="Proteomes" id="UP000226079">
    <property type="component" value="Unassembled WGS sequence"/>
</dbReference>
<name>A0A2A9CTE6_9ACTN</name>
<dbReference type="RefSeq" id="WP_098460852.1">
    <property type="nucleotide sequence ID" value="NZ_PDJC01000001.1"/>
</dbReference>
<dbReference type="SUPFAM" id="SSF111369">
    <property type="entry name" value="HlyD-like secretion proteins"/>
    <property type="match status" value="2"/>
</dbReference>
<dbReference type="OrthoDB" id="3518416at2"/>
<dbReference type="PANTHER" id="PTHR30469:SF33">
    <property type="entry name" value="SLR1207 PROTEIN"/>
    <property type="match status" value="1"/>
</dbReference>
<dbReference type="InterPro" id="IPR006143">
    <property type="entry name" value="RND_pump_MFP"/>
</dbReference>
<gene>
    <name evidence="3" type="ORF">ATK74_1991</name>
</gene>
<evidence type="ECO:0000256" key="1">
    <source>
        <dbReference type="ARBA" id="ARBA00009477"/>
    </source>
</evidence>
<organism evidence="3 4">
    <name type="scientific">Propionicimonas paludicola</name>
    <dbReference type="NCBI Taxonomy" id="185243"/>
    <lineage>
        <taxon>Bacteria</taxon>
        <taxon>Bacillati</taxon>
        <taxon>Actinomycetota</taxon>
        <taxon>Actinomycetes</taxon>
        <taxon>Propionibacteriales</taxon>
        <taxon>Nocardioidaceae</taxon>
        <taxon>Propionicimonas</taxon>
    </lineage>
</organism>
<dbReference type="Gene3D" id="2.40.420.20">
    <property type="match status" value="1"/>
</dbReference>
<comment type="similarity">
    <text evidence="1">Belongs to the membrane fusion protein (MFP) (TC 8.A.1) family.</text>
</comment>
<comment type="caution">
    <text evidence="3">The sequence shown here is derived from an EMBL/GenBank/DDBJ whole genome shotgun (WGS) entry which is preliminary data.</text>
</comment>
<sequence length="418" mass="41333">MNRKRVVMIAIVAAAVIAAGGGAAYASLNSTALVKVTTAGLGRLAVTVDAPGTVAAANQRGVYPPTAATIAKVEVADGDRVSAGQVLVRLNTAPLKLALAQAEAALATARAQANSIATASPTGSEYAAANRAISAARSALGTAKRNYADYLAEFNAASPVEQDAMRPTLRTLGSARDQASATLALAKANRDRLSRSGQNGLAKDAGSLSVAAAKLAVAQAKADLGGAVLTAPVGGTVSVPSGVESGAGVSPGMAVVSVDEPRSLVFEASVDQADIASVAPGQPATVTLDAFAGQTLVGKVLSRSQSASTTATGGVAFVTKVSLAAGSVQPLAGMGGSVSITVKELPDAITVPAAAVVSNGEQRFVFVLADGRVHRTVVRIGAETDTAIQITDGVTAGAQVVVTGASSLSDGQSVRVSR</sequence>
<evidence type="ECO:0000313" key="4">
    <source>
        <dbReference type="Proteomes" id="UP000226079"/>
    </source>
</evidence>
<evidence type="ECO:0000259" key="2">
    <source>
        <dbReference type="Pfam" id="PF25989"/>
    </source>
</evidence>
<dbReference type="AlphaFoldDB" id="A0A2A9CTE6"/>
<dbReference type="GO" id="GO:1990281">
    <property type="term" value="C:efflux pump complex"/>
    <property type="evidence" value="ECO:0007669"/>
    <property type="project" value="TreeGrafter"/>
</dbReference>
<dbReference type="PANTHER" id="PTHR30469">
    <property type="entry name" value="MULTIDRUG RESISTANCE PROTEIN MDTA"/>
    <property type="match status" value="1"/>
</dbReference>
<dbReference type="Gene3D" id="2.40.50.100">
    <property type="match status" value="1"/>
</dbReference>
<dbReference type="NCBIfam" id="TIGR01730">
    <property type="entry name" value="RND_mfp"/>
    <property type="match status" value="1"/>
</dbReference>
<protein>
    <submittedName>
        <fullName evidence="3">RND family efflux transporter MFP subunit</fullName>
    </submittedName>
</protein>
<dbReference type="InterPro" id="IPR058637">
    <property type="entry name" value="YknX-like_C"/>
</dbReference>
<dbReference type="Gene3D" id="2.40.30.170">
    <property type="match status" value="1"/>
</dbReference>